<dbReference type="SUPFAM" id="SSF102405">
    <property type="entry name" value="MCP/YpsA-like"/>
    <property type="match status" value="1"/>
</dbReference>
<dbReference type="PANTHER" id="PTHR38440:SF1">
    <property type="entry name" value="UPF0398 PROTEIN SPR0331"/>
    <property type="match status" value="1"/>
</dbReference>
<evidence type="ECO:0000313" key="2">
    <source>
        <dbReference type="Proteomes" id="UP000183995"/>
    </source>
</evidence>
<keyword evidence="2" id="KW-1185">Reference proteome</keyword>
<dbReference type="InterPro" id="IPR010697">
    <property type="entry name" value="YspA"/>
</dbReference>
<dbReference type="EMBL" id="FQXV01000013">
    <property type="protein sequence ID" value="SHI19218.1"/>
    <property type="molecule type" value="Genomic_DNA"/>
</dbReference>
<dbReference type="RefSeq" id="WP_084726559.1">
    <property type="nucleotide sequence ID" value="NZ_FQXV01000013.1"/>
</dbReference>
<dbReference type="Gene3D" id="3.40.50.450">
    <property type="match status" value="1"/>
</dbReference>
<proteinExistence type="predicted"/>
<evidence type="ECO:0000313" key="1">
    <source>
        <dbReference type="EMBL" id="SHI19218.1"/>
    </source>
</evidence>
<gene>
    <name evidence="1" type="ORF">SAMN02745823_03228</name>
</gene>
<dbReference type="AlphaFoldDB" id="A0A1M5Z539"/>
<name>A0A1M5Z539_9FIRM</name>
<dbReference type="PANTHER" id="PTHR38440">
    <property type="entry name" value="UPF0398 PROTEIN YPSA"/>
    <property type="match status" value="1"/>
</dbReference>
<reference evidence="1 2" key="1">
    <citation type="submission" date="2016-11" db="EMBL/GenBank/DDBJ databases">
        <authorList>
            <person name="Jaros S."/>
            <person name="Januszkiewicz K."/>
            <person name="Wedrychowicz H."/>
        </authorList>
    </citation>
    <scope>NUCLEOTIDE SEQUENCE [LARGE SCALE GENOMIC DNA]</scope>
    <source>
        <strain evidence="1 2">DSM 10068</strain>
    </source>
</reference>
<protein>
    <submittedName>
        <fullName evidence="1">Uncharacterized SPBc2 prophage-derived protein YoqJ</fullName>
    </submittedName>
</protein>
<dbReference type="STRING" id="1123282.SAMN02745823_03228"/>
<dbReference type="Proteomes" id="UP000183995">
    <property type="component" value="Unassembled WGS sequence"/>
</dbReference>
<accession>A0A1M5Z539</accession>
<sequence>MSQTTERMTTCCFSGYRPDKLPWGYNEDDERCLRLREKLCDIVSAVYASGIRHFICGMALGCDTLFCETALQLRDDHPDVTLEAALPCEDQAARWNEAQRSRYFKLVEQCDVETLVSRKYTPDCMMRRNMYMVDHASLLIAVYDGRFGGTMQTVGYAGRQGLEIIQIKP</sequence>
<organism evidence="1 2">
    <name type="scientific">Sporobacter termitidis DSM 10068</name>
    <dbReference type="NCBI Taxonomy" id="1123282"/>
    <lineage>
        <taxon>Bacteria</taxon>
        <taxon>Bacillati</taxon>
        <taxon>Bacillota</taxon>
        <taxon>Clostridia</taxon>
        <taxon>Eubacteriales</taxon>
        <taxon>Oscillospiraceae</taxon>
        <taxon>Sporobacter</taxon>
    </lineage>
</organism>
<dbReference type="Pfam" id="PF06908">
    <property type="entry name" value="YpsA"/>
    <property type="match status" value="1"/>
</dbReference>
<dbReference type="OrthoDB" id="1795759at2"/>